<evidence type="ECO:0000313" key="4">
    <source>
        <dbReference type="Proteomes" id="UP000186385"/>
    </source>
</evidence>
<evidence type="ECO:0000256" key="1">
    <source>
        <dbReference type="SAM" id="Phobius"/>
    </source>
</evidence>
<dbReference type="Proteomes" id="UP000186385">
    <property type="component" value="Unassembled WGS sequence"/>
</dbReference>
<evidence type="ECO:0000313" key="3">
    <source>
        <dbReference type="EMBL" id="SIR69546.1"/>
    </source>
</evidence>
<name>A0A1N7D0Y8_9BACI</name>
<keyword evidence="1" id="KW-0472">Membrane</keyword>
<reference evidence="2" key="3">
    <citation type="submission" date="2017-03" db="EMBL/GenBank/DDBJ databases">
        <authorList>
            <person name="Dastager S.G."/>
            <person name="Neurgaonkar P.S."/>
            <person name="Dharne M.S."/>
        </authorList>
    </citation>
    <scope>NUCLEOTIDE SEQUENCE</scope>
    <source>
        <strain evidence="2">DSM 25145</strain>
    </source>
</reference>
<evidence type="ECO:0000313" key="2">
    <source>
        <dbReference type="EMBL" id="OXS72960.1"/>
    </source>
</evidence>
<dbReference type="EMBL" id="MWSK01000019">
    <property type="protein sequence ID" value="OXS72960.1"/>
    <property type="molecule type" value="Genomic_DNA"/>
</dbReference>
<dbReference type="AlphaFoldDB" id="A0A1N7D0Y8"/>
<dbReference type="RefSeq" id="WP_076496383.1">
    <property type="nucleotide sequence ID" value="NZ_FTLX01000019.1"/>
</dbReference>
<dbReference type="EMBL" id="FTLX01000019">
    <property type="protein sequence ID" value="SIR69546.1"/>
    <property type="molecule type" value="Genomic_DNA"/>
</dbReference>
<reference evidence="5" key="2">
    <citation type="submission" date="2017-03" db="EMBL/GenBank/DDBJ databases">
        <title>Bacillus sp. V-88(T) DSM27956, whole genome shotgun sequencing project.</title>
        <authorList>
            <person name="Dastager S.G."/>
            <person name="Neurgaonkar P.S."/>
            <person name="Dharne M.S."/>
        </authorList>
    </citation>
    <scope>NUCLEOTIDE SEQUENCE [LARGE SCALE GENOMIC DNA]</scope>
    <source>
        <strain evidence="5">DSM 25145</strain>
    </source>
</reference>
<keyword evidence="1" id="KW-0812">Transmembrane</keyword>
<dbReference type="InterPro" id="IPR024419">
    <property type="entry name" value="YvrJ"/>
</dbReference>
<keyword evidence="1" id="KW-1133">Transmembrane helix</keyword>
<accession>A0A1N7D0Y8</accession>
<dbReference type="Pfam" id="PF12841">
    <property type="entry name" value="YvrJ"/>
    <property type="match status" value="1"/>
</dbReference>
<feature type="transmembrane region" description="Helical" evidence="1">
    <location>
        <begin position="6"/>
        <end position="26"/>
    </location>
</feature>
<organism evidence="3 4">
    <name type="scientific">Domibacillus enclensis</name>
    <dbReference type="NCBI Taxonomy" id="1017273"/>
    <lineage>
        <taxon>Bacteria</taxon>
        <taxon>Bacillati</taxon>
        <taxon>Bacillota</taxon>
        <taxon>Bacilli</taxon>
        <taxon>Bacillales</taxon>
        <taxon>Bacillaceae</taxon>
        <taxon>Domibacillus</taxon>
    </lineage>
</organism>
<proteinExistence type="predicted"/>
<protein>
    <submittedName>
        <fullName evidence="3">YvrJ protein family protein</fullName>
    </submittedName>
</protein>
<dbReference type="OrthoDB" id="2662123at2"/>
<dbReference type="STRING" id="1017273.SAMN05443094_11910"/>
<evidence type="ECO:0000313" key="5">
    <source>
        <dbReference type="Proteomes" id="UP000215545"/>
    </source>
</evidence>
<sequence>MEIPLEWVNLLSNVGFPVLLVFYLLVRIEKSFEQLEDAIENLLNEINRKTP</sequence>
<keyword evidence="5" id="KW-1185">Reference proteome</keyword>
<gene>
    <name evidence="2" type="ORF">B1B05_18965</name>
    <name evidence="3" type="ORF">SAMN05443094_11910</name>
</gene>
<dbReference type="Proteomes" id="UP000215545">
    <property type="component" value="Unassembled WGS sequence"/>
</dbReference>
<reference evidence="3 4" key="1">
    <citation type="submission" date="2017-01" db="EMBL/GenBank/DDBJ databases">
        <authorList>
            <person name="Mah S.A."/>
            <person name="Swanson W.J."/>
            <person name="Moy G.W."/>
            <person name="Vacquier V.D."/>
        </authorList>
    </citation>
    <scope>NUCLEOTIDE SEQUENCE [LARGE SCALE GENOMIC DNA]</scope>
    <source>
        <strain evidence="3 4">NIO-1016</strain>
    </source>
</reference>